<organism evidence="1 2">
    <name type="scientific">Streptantibioticus parmotrematis</name>
    <dbReference type="NCBI Taxonomy" id="2873249"/>
    <lineage>
        <taxon>Bacteria</taxon>
        <taxon>Bacillati</taxon>
        <taxon>Actinomycetota</taxon>
        <taxon>Actinomycetes</taxon>
        <taxon>Kitasatosporales</taxon>
        <taxon>Streptomycetaceae</taxon>
        <taxon>Streptantibioticus</taxon>
    </lineage>
</organism>
<gene>
    <name evidence="1" type="ORF">K7472_12340</name>
</gene>
<proteinExistence type="predicted"/>
<accession>A0ABS7QR21</accession>
<name>A0ABS7QR21_9ACTN</name>
<protein>
    <submittedName>
        <fullName evidence="1">Uncharacterized protein</fullName>
    </submittedName>
</protein>
<sequence>MTQPEFSASGVRISRWPRSLTRAGAVVVRDGRLALLTSRGREIDSAPLSDVQASTPRWYGPRGRARVALDGRRYALRLDGNAAWDEVNAGTDAGARLLGVLAGAREHAPRGVPGTGRG</sequence>
<keyword evidence="2" id="KW-1185">Reference proteome</keyword>
<evidence type="ECO:0000313" key="2">
    <source>
        <dbReference type="Proteomes" id="UP001198565"/>
    </source>
</evidence>
<evidence type="ECO:0000313" key="1">
    <source>
        <dbReference type="EMBL" id="MBY8885635.1"/>
    </source>
</evidence>
<dbReference type="Proteomes" id="UP001198565">
    <property type="component" value="Unassembled WGS sequence"/>
</dbReference>
<comment type="caution">
    <text evidence="1">The sequence shown here is derived from an EMBL/GenBank/DDBJ whole genome shotgun (WGS) entry which is preliminary data.</text>
</comment>
<dbReference type="EMBL" id="JAINVZ010000006">
    <property type="protein sequence ID" value="MBY8885635.1"/>
    <property type="molecule type" value="Genomic_DNA"/>
</dbReference>
<reference evidence="1 2" key="1">
    <citation type="submission" date="2021-08" db="EMBL/GenBank/DDBJ databases">
        <title>Streptomyces sp. PTM05 isolated from lichen.</title>
        <authorList>
            <person name="Somphong A."/>
            <person name="Phongsopitanun W."/>
            <person name="Tanasupawat S."/>
        </authorList>
    </citation>
    <scope>NUCLEOTIDE SEQUENCE [LARGE SCALE GENOMIC DNA]</scope>
    <source>
        <strain evidence="1 2">Ptm05</strain>
    </source>
</reference>
<dbReference type="RefSeq" id="WP_222977224.1">
    <property type="nucleotide sequence ID" value="NZ_JAINVZ010000006.1"/>
</dbReference>